<dbReference type="AlphaFoldDB" id="A0A921GCY3"/>
<name>A0A921GCY3_9ACTN</name>
<dbReference type="RefSeq" id="WP_274958563.1">
    <property type="nucleotide sequence ID" value="NZ_DYWQ01000025.1"/>
</dbReference>
<keyword evidence="2" id="KW-0472">Membrane</keyword>
<feature type="compositionally biased region" description="Low complexity" evidence="1">
    <location>
        <begin position="1"/>
        <end position="24"/>
    </location>
</feature>
<comment type="caution">
    <text evidence="3">The sequence shown here is derived from an EMBL/GenBank/DDBJ whole genome shotgun (WGS) entry which is preliminary data.</text>
</comment>
<feature type="region of interest" description="Disordered" evidence="1">
    <location>
        <begin position="1"/>
        <end position="50"/>
    </location>
</feature>
<evidence type="ECO:0008006" key="5">
    <source>
        <dbReference type="Google" id="ProtNLM"/>
    </source>
</evidence>
<evidence type="ECO:0000256" key="1">
    <source>
        <dbReference type="SAM" id="MobiDB-lite"/>
    </source>
</evidence>
<feature type="transmembrane region" description="Helical" evidence="2">
    <location>
        <begin position="65"/>
        <end position="84"/>
    </location>
</feature>
<evidence type="ECO:0000313" key="4">
    <source>
        <dbReference type="Proteomes" id="UP000697330"/>
    </source>
</evidence>
<gene>
    <name evidence="3" type="ORF">K8U72_01865</name>
</gene>
<proteinExistence type="predicted"/>
<reference evidence="3" key="2">
    <citation type="submission" date="2021-09" db="EMBL/GenBank/DDBJ databases">
        <authorList>
            <person name="Gilroy R."/>
        </authorList>
    </citation>
    <scope>NUCLEOTIDE SEQUENCE</scope>
    <source>
        <strain evidence="3">CHK124-7917</strain>
    </source>
</reference>
<organism evidence="3 4">
    <name type="scientific">Thermophilibacter provencensis</name>
    <dbReference type="NCBI Taxonomy" id="1852386"/>
    <lineage>
        <taxon>Bacteria</taxon>
        <taxon>Bacillati</taxon>
        <taxon>Actinomycetota</taxon>
        <taxon>Coriobacteriia</taxon>
        <taxon>Coriobacteriales</taxon>
        <taxon>Atopobiaceae</taxon>
        <taxon>Thermophilibacter</taxon>
    </lineage>
</organism>
<dbReference type="Proteomes" id="UP000697330">
    <property type="component" value="Unassembled WGS sequence"/>
</dbReference>
<reference evidence="3" key="1">
    <citation type="journal article" date="2021" name="PeerJ">
        <title>Extensive microbial diversity within the chicken gut microbiome revealed by metagenomics and culture.</title>
        <authorList>
            <person name="Gilroy R."/>
            <person name="Ravi A."/>
            <person name="Getino M."/>
            <person name="Pursley I."/>
            <person name="Horton D.L."/>
            <person name="Alikhan N.F."/>
            <person name="Baker D."/>
            <person name="Gharbi K."/>
            <person name="Hall N."/>
            <person name="Watson M."/>
            <person name="Adriaenssens E.M."/>
            <person name="Foster-Nyarko E."/>
            <person name="Jarju S."/>
            <person name="Secka A."/>
            <person name="Antonio M."/>
            <person name="Oren A."/>
            <person name="Chaudhuri R.R."/>
            <person name="La Ragione R."/>
            <person name="Hildebrand F."/>
            <person name="Pallen M.J."/>
        </authorList>
    </citation>
    <scope>NUCLEOTIDE SEQUENCE</scope>
    <source>
        <strain evidence="3">CHK124-7917</strain>
    </source>
</reference>
<keyword evidence="2" id="KW-0812">Transmembrane</keyword>
<feature type="compositionally biased region" description="Basic and acidic residues" evidence="1">
    <location>
        <begin position="28"/>
        <end position="42"/>
    </location>
</feature>
<protein>
    <recommendedName>
        <fullName evidence="5">Septum formation initiator family protein</fullName>
    </recommendedName>
</protein>
<accession>A0A921GCY3</accession>
<sequence>MGARPASAGAPGRRVSRAQGAARRAPGRHAEKGAPARGDAGRRPSGPSLLRGVREVDASGLLSRLRAPIVIAAVVLFVLVSVYPPAQGLYRAWRDQGVKQETLDGLNASIEEYQGDISRLQTREGIEDEARRRGFVDEGEVGVVLEGAPEESDDAPANEGEALPWYVIIGDLVFQYKGE</sequence>
<evidence type="ECO:0000256" key="2">
    <source>
        <dbReference type="SAM" id="Phobius"/>
    </source>
</evidence>
<keyword evidence="2" id="KW-1133">Transmembrane helix</keyword>
<dbReference type="EMBL" id="DYWQ01000025">
    <property type="protein sequence ID" value="HJF44522.1"/>
    <property type="molecule type" value="Genomic_DNA"/>
</dbReference>
<evidence type="ECO:0000313" key="3">
    <source>
        <dbReference type="EMBL" id="HJF44522.1"/>
    </source>
</evidence>